<keyword evidence="1" id="KW-0732">Signal</keyword>
<dbReference type="RefSeq" id="XP_002292734.1">
    <property type="nucleotide sequence ID" value="XM_002292698.1"/>
</dbReference>
<organism evidence="2 3">
    <name type="scientific">Thalassiosira pseudonana</name>
    <name type="common">Marine diatom</name>
    <name type="synonym">Cyclotella nana</name>
    <dbReference type="NCBI Taxonomy" id="35128"/>
    <lineage>
        <taxon>Eukaryota</taxon>
        <taxon>Sar</taxon>
        <taxon>Stramenopiles</taxon>
        <taxon>Ochrophyta</taxon>
        <taxon>Bacillariophyta</taxon>
        <taxon>Coscinodiscophyceae</taxon>
        <taxon>Thalassiosirophycidae</taxon>
        <taxon>Thalassiosirales</taxon>
        <taxon>Thalassiosiraceae</taxon>
        <taxon>Thalassiosira</taxon>
    </lineage>
</organism>
<dbReference type="KEGG" id="tps:THAPSDRAFT_24247"/>
<feature type="signal peptide" evidence="1">
    <location>
        <begin position="1"/>
        <end position="23"/>
    </location>
</feature>
<dbReference type="eggNOG" id="ENOG502S99P">
    <property type="taxonomic scope" value="Eukaryota"/>
</dbReference>
<gene>
    <name evidence="2" type="ORF">THAPSDRAFT_24247</name>
</gene>
<dbReference type="InParanoid" id="B8C8T4"/>
<evidence type="ECO:0000313" key="2">
    <source>
        <dbReference type="EMBL" id="EED89930.1"/>
    </source>
</evidence>
<name>B8C8T4_THAPS</name>
<protein>
    <submittedName>
        <fullName evidence="2">Uncharacterized protein</fullName>
    </submittedName>
</protein>
<evidence type="ECO:0000313" key="3">
    <source>
        <dbReference type="Proteomes" id="UP000001449"/>
    </source>
</evidence>
<keyword evidence="3" id="KW-1185">Reference proteome</keyword>
<evidence type="ECO:0000256" key="1">
    <source>
        <dbReference type="SAM" id="SignalP"/>
    </source>
</evidence>
<accession>B8C8T4</accession>
<reference evidence="2 3" key="2">
    <citation type="journal article" date="2008" name="Nature">
        <title>The Phaeodactylum genome reveals the evolutionary history of diatom genomes.</title>
        <authorList>
            <person name="Bowler C."/>
            <person name="Allen A.E."/>
            <person name="Badger J.H."/>
            <person name="Grimwood J."/>
            <person name="Jabbari K."/>
            <person name="Kuo A."/>
            <person name="Maheswari U."/>
            <person name="Martens C."/>
            <person name="Maumus F."/>
            <person name="Otillar R.P."/>
            <person name="Rayko E."/>
            <person name="Salamov A."/>
            <person name="Vandepoele K."/>
            <person name="Beszteri B."/>
            <person name="Gruber A."/>
            <person name="Heijde M."/>
            <person name="Katinka M."/>
            <person name="Mock T."/>
            <person name="Valentin K."/>
            <person name="Verret F."/>
            <person name="Berges J.A."/>
            <person name="Brownlee C."/>
            <person name="Cadoret J.P."/>
            <person name="Chiovitti A."/>
            <person name="Choi C.J."/>
            <person name="Coesel S."/>
            <person name="De Martino A."/>
            <person name="Detter J.C."/>
            <person name="Durkin C."/>
            <person name="Falciatore A."/>
            <person name="Fournet J."/>
            <person name="Haruta M."/>
            <person name="Huysman M.J."/>
            <person name="Jenkins B.D."/>
            <person name="Jiroutova K."/>
            <person name="Jorgensen R.E."/>
            <person name="Joubert Y."/>
            <person name="Kaplan A."/>
            <person name="Kroger N."/>
            <person name="Kroth P.G."/>
            <person name="La Roche J."/>
            <person name="Lindquist E."/>
            <person name="Lommer M."/>
            <person name="Martin-Jezequel V."/>
            <person name="Lopez P.J."/>
            <person name="Lucas S."/>
            <person name="Mangogna M."/>
            <person name="McGinnis K."/>
            <person name="Medlin L.K."/>
            <person name="Montsant A."/>
            <person name="Oudot-Le Secq M.P."/>
            <person name="Napoli C."/>
            <person name="Obornik M."/>
            <person name="Parker M.S."/>
            <person name="Petit J.L."/>
            <person name="Porcel B.M."/>
            <person name="Poulsen N."/>
            <person name="Robison M."/>
            <person name="Rychlewski L."/>
            <person name="Rynearson T.A."/>
            <person name="Schmutz J."/>
            <person name="Shapiro H."/>
            <person name="Siaut M."/>
            <person name="Stanley M."/>
            <person name="Sussman M.R."/>
            <person name="Taylor A.R."/>
            <person name="Vardi A."/>
            <person name="von Dassow P."/>
            <person name="Vyverman W."/>
            <person name="Willis A."/>
            <person name="Wyrwicz L.S."/>
            <person name="Rokhsar D.S."/>
            <person name="Weissenbach J."/>
            <person name="Armbrust E.V."/>
            <person name="Green B.R."/>
            <person name="Van de Peer Y."/>
            <person name="Grigoriev I.V."/>
        </authorList>
    </citation>
    <scope>NUCLEOTIDE SEQUENCE [LARGE SCALE GENOMIC DNA]</scope>
    <source>
        <strain evidence="2 3">CCMP1335</strain>
    </source>
</reference>
<feature type="chain" id="PRO_5002869609" evidence="1">
    <location>
        <begin position="24"/>
        <end position="573"/>
    </location>
</feature>
<dbReference type="HOGENOM" id="CLU_553758_0_0_1"/>
<sequence length="573" mass="61079">MTKLSIPLLSICILSSSSSSVDASHVVSGTTARLPMSLSTVINDLEAEGASYVTTAAFLTSKSVRSASCSKLLRSLFGVSGEGDHDEDVEYGSTMAFGKKLGDDDVADDEDGGSGVAIACPSNIATVSEVSSTVVACGGTVVYVADPVDLGRGEGLFDSFGPAIERLLAARAMAETEEGKEAIPYLRNRPSTLIVVFSGVTSNAEIAKQKAKFESAASKMLQAIIQPTHSKKATKLEDVFGRIEFLSSNEMNVDMYLCPAGGKVGHPNSPSSREPAEVAGSVSDVISAGLVENLGPMVEMAAKVPVKQACPRLTSPIDLAAARLLGPIAKKALEDCLATVYKSTGSDGSQLVPEFGALADAAIHRALETYDSTASKHANFKKSPVAKRIRVDLQENLYTELSDIYEVQVSSLKAAAFEAFRGRLNKLRITPNLANEMKEAAATSLAEFTEQAKKLRARAALPSQSRWTSLSDQISDVRSKLSEHNTDRLRAARASGQFKPIPRKGITVGLHWLLPKPFGNDYRQEPWMTHTADDLVYVPKDGITDVGVGEIKTGEWKKGVVPAVSGSEMMYLK</sequence>
<reference evidence="2 3" key="1">
    <citation type="journal article" date="2004" name="Science">
        <title>The genome of the diatom Thalassiosira pseudonana: ecology, evolution, and metabolism.</title>
        <authorList>
            <person name="Armbrust E.V."/>
            <person name="Berges J.A."/>
            <person name="Bowler C."/>
            <person name="Green B.R."/>
            <person name="Martinez D."/>
            <person name="Putnam N.H."/>
            <person name="Zhou S."/>
            <person name="Allen A.E."/>
            <person name="Apt K.E."/>
            <person name="Bechner M."/>
            <person name="Brzezinski M.A."/>
            <person name="Chaal B.K."/>
            <person name="Chiovitti A."/>
            <person name="Davis A.K."/>
            <person name="Demarest M.S."/>
            <person name="Detter J.C."/>
            <person name="Glavina T."/>
            <person name="Goodstein D."/>
            <person name="Hadi M.Z."/>
            <person name="Hellsten U."/>
            <person name="Hildebrand M."/>
            <person name="Jenkins B.D."/>
            <person name="Jurka J."/>
            <person name="Kapitonov V.V."/>
            <person name="Kroger N."/>
            <person name="Lau W.W."/>
            <person name="Lane T.W."/>
            <person name="Larimer F.W."/>
            <person name="Lippmeier J.C."/>
            <person name="Lucas S."/>
            <person name="Medina M."/>
            <person name="Montsant A."/>
            <person name="Obornik M."/>
            <person name="Parker M.S."/>
            <person name="Palenik B."/>
            <person name="Pazour G.J."/>
            <person name="Richardson P.M."/>
            <person name="Rynearson T.A."/>
            <person name="Saito M.A."/>
            <person name="Schwartz D.C."/>
            <person name="Thamatrakoln K."/>
            <person name="Valentin K."/>
            <person name="Vardi A."/>
            <person name="Wilkerson F.P."/>
            <person name="Rokhsar D.S."/>
        </authorList>
    </citation>
    <scope>NUCLEOTIDE SEQUENCE [LARGE SCALE GENOMIC DNA]</scope>
    <source>
        <strain evidence="2 3">CCMP1335</strain>
    </source>
</reference>
<dbReference type="OMA" id="FGNDYRQ"/>
<dbReference type="GeneID" id="7450771"/>
<dbReference type="EMBL" id="CM000646">
    <property type="protein sequence ID" value="EED89930.1"/>
    <property type="molecule type" value="Genomic_DNA"/>
</dbReference>
<proteinExistence type="predicted"/>
<dbReference type="PaxDb" id="35128-Thaps24247"/>
<dbReference type="AlphaFoldDB" id="B8C8T4"/>
<dbReference type="Proteomes" id="UP000001449">
    <property type="component" value="Chromosome 10"/>
</dbReference>